<name>A0A543DZC4_9PSEU</name>
<keyword evidence="3" id="KW-1185">Reference proteome</keyword>
<dbReference type="Pfam" id="PF24254">
    <property type="entry name" value="DUF7455"/>
    <property type="match status" value="1"/>
</dbReference>
<dbReference type="InterPro" id="IPR055878">
    <property type="entry name" value="DUF7455"/>
</dbReference>
<evidence type="ECO:0000313" key="2">
    <source>
        <dbReference type="EMBL" id="TQM14711.1"/>
    </source>
</evidence>
<feature type="domain" description="DUF7455" evidence="1">
    <location>
        <begin position="18"/>
        <end position="65"/>
    </location>
</feature>
<sequence>MSTAPTGTAPTGTVHAALTRHDRCDRCTAAAQVVAVIPNAGELLFCGHHTRVHAARLRDIGAEFRLGR</sequence>
<dbReference type="OrthoDB" id="3539048at2"/>
<evidence type="ECO:0000259" key="1">
    <source>
        <dbReference type="Pfam" id="PF24254"/>
    </source>
</evidence>
<reference evidence="2 3" key="1">
    <citation type="submission" date="2019-06" db="EMBL/GenBank/DDBJ databases">
        <title>Sequencing the genomes of 1000 actinobacteria strains.</title>
        <authorList>
            <person name="Klenk H.-P."/>
        </authorList>
    </citation>
    <scope>NUCLEOTIDE SEQUENCE [LARGE SCALE GENOMIC DNA]</scope>
    <source>
        <strain evidence="2 3">DSM 45301</strain>
    </source>
</reference>
<dbReference type="EMBL" id="VFPA01000001">
    <property type="protein sequence ID" value="TQM14711.1"/>
    <property type="molecule type" value="Genomic_DNA"/>
</dbReference>
<dbReference type="Proteomes" id="UP000315677">
    <property type="component" value="Unassembled WGS sequence"/>
</dbReference>
<dbReference type="RefSeq" id="WP_142049401.1">
    <property type="nucleotide sequence ID" value="NZ_VFPA01000001.1"/>
</dbReference>
<protein>
    <recommendedName>
        <fullName evidence="1">DUF7455 domain-containing protein</fullName>
    </recommendedName>
</protein>
<comment type="caution">
    <text evidence="2">The sequence shown here is derived from an EMBL/GenBank/DDBJ whole genome shotgun (WGS) entry which is preliminary data.</text>
</comment>
<evidence type="ECO:0000313" key="3">
    <source>
        <dbReference type="Proteomes" id="UP000315677"/>
    </source>
</evidence>
<proteinExistence type="predicted"/>
<dbReference type="AlphaFoldDB" id="A0A543DZC4"/>
<gene>
    <name evidence="2" type="ORF">FB558_1485</name>
</gene>
<accession>A0A543DZC4</accession>
<organism evidence="2 3">
    <name type="scientific">Pseudonocardia kunmingensis</name>
    <dbReference type="NCBI Taxonomy" id="630975"/>
    <lineage>
        <taxon>Bacteria</taxon>
        <taxon>Bacillati</taxon>
        <taxon>Actinomycetota</taxon>
        <taxon>Actinomycetes</taxon>
        <taxon>Pseudonocardiales</taxon>
        <taxon>Pseudonocardiaceae</taxon>
        <taxon>Pseudonocardia</taxon>
    </lineage>
</organism>